<feature type="compositionally biased region" description="Basic and acidic residues" evidence="4">
    <location>
        <begin position="88"/>
        <end position="107"/>
    </location>
</feature>
<evidence type="ECO:0000256" key="2">
    <source>
        <dbReference type="ARBA" id="ARBA00022771"/>
    </source>
</evidence>
<evidence type="ECO:0000259" key="5">
    <source>
        <dbReference type="PROSITE" id="PS51805"/>
    </source>
</evidence>
<dbReference type="PANTHER" id="PTHR10742:SF410">
    <property type="entry name" value="LYSINE-SPECIFIC HISTONE DEMETHYLASE 2"/>
    <property type="match status" value="1"/>
</dbReference>
<keyword evidence="2" id="KW-0863">Zinc-finger</keyword>
<comment type="caution">
    <text evidence="6">The sequence shown here is derived from an EMBL/GenBank/DDBJ whole genome shotgun (WGS) entry which is preliminary data.</text>
</comment>
<dbReference type="Gene3D" id="3.30.40.10">
    <property type="entry name" value="Zinc/RING finger domain, C3HC4 (zinc finger)"/>
    <property type="match status" value="2"/>
</dbReference>
<dbReference type="Gene3D" id="3.50.50.60">
    <property type="entry name" value="FAD/NAD(P)-binding domain"/>
    <property type="match status" value="2"/>
</dbReference>
<dbReference type="InterPro" id="IPR001965">
    <property type="entry name" value="Znf_PHD"/>
</dbReference>
<reference evidence="6 7" key="1">
    <citation type="journal article" date="2021" name="Sci. Rep.">
        <title>The genome of the diatom Chaetoceros tenuissimus carries an ancient integrated fragment of an extant virus.</title>
        <authorList>
            <person name="Hongo Y."/>
            <person name="Kimura K."/>
            <person name="Takaki Y."/>
            <person name="Yoshida Y."/>
            <person name="Baba S."/>
            <person name="Kobayashi G."/>
            <person name="Nagasaki K."/>
            <person name="Hano T."/>
            <person name="Tomaru Y."/>
        </authorList>
    </citation>
    <scope>NUCLEOTIDE SEQUENCE [LARGE SCALE GENOMIC DNA]</scope>
    <source>
        <strain evidence="6 7">NIES-3715</strain>
    </source>
</reference>
<dbReference type="SUPFAM" id="SSF51905">
    <property type="entry name" value="FAD/NAD(P)-binding domain"/>
    <property type="match status" value="1"/>
</dbReference>
<dbReference type="Pfam" id="PF13832">
    <property type="entry name" value="zf-HC5HC2H_2"/>
    <property type="match status" value="1"/>
</dbReference>
<dbReference type="InterPro" id="IPR011011">
    <property type="entry name" value="Znf_FYVE_PHD"/>
</dbReference>
<dbReference type="SUPFAM" id="SSF54373">
    <property type="entry name" value="FAD-linked reductases, C-terminal domain"/>
    <property type="match status" value="1"/>
</dbReference>
<feature type="region of interest" description="Disordered" evidence="4">
    <location>
        <begin position="1251"/>
        <end position="1274"/>
    </location>
</feature>
<feature type="region of interest" description="Disordered" evidence="4">
    <location>
        <begin position="939"/>
        <end position="999"/>
    </location>
</feature>
<dbReference type="InterPro" id="IPR050281">
    <property type="entry name" value="Flavin_monoamine_oxidase"/>
</dbReference>
<dbReference type="GO" id="GO:0016491">
    <property type="term" value="F:oxidoreductase activity"/>
    <property type="evidence" value="ECO:0007669"/>
    <property type="project" value="InterPro"/>
</dbReference>
<dbReference type="Pfam" id="PF01593">
    <property type="entry name" value="Amino_oxidase"/>
    <property type="match status" value="1"/>
</dbReference>
<dbReference type="EMBL" id="BLLK01000045">
    <property type="protein sequence ID" value="GFH51978.1"/>
    <property type="molecule type" value="Genomic_DNA"/>
</dbReference>
<evidence type="ECO:0000256" key="1">
    <source>
        <dbReference type="ARBA" id="ARBA00022723"/>
    </source>
</evidence>
<feature type="compositionally biased region" description="Acidic residues" evidence="4">
    <location>
        <begin position="1261"/>
        <end position="1274"/>
    </location>
</feature>
<feature type="region of interest" description="Disordered" evidence="4">
    <location>
        <begin position="88"/>
        <end position="109"/>
    </location>
</feature>
<keyword evidence="3" id="KW-0862">Zinc</keyword>
<name>A0AAD3H6N7_9STRA</name>
<dbReference type="SUPFAM" id="SSF57903">
    <property type="entry name" value="FYVE/PHD zinc finger"/>
    <property type="match status" value="1"/>
</dbReference>
<dbReference type="InterPro" id="IPR002937">
    <property type="entry name" value="Amino_oxidase"/>
</dbReference>
<keyword evidence="7" id="KW-1185">Reference proteome</keyword>
<dbReference type="AlphaFoldDB" id="A0AAD3H6N7"/>
<accession>A0AAD3H6N7</accession>
<dbReference type="SMART" id="SM00249">
    <property type="entry name" value="PHD"/>
    <property type="match status" value="2"/>
</dbReference>
<feature type="domain" description="PHD-type" evidence="5">
    <location>
        <begin position="831"/>
        <end position="934"/>
    </location>
</feature>
<dbReference type="GO" id="GO:0008270">
    <property type="term" value="F:zinc ion binding"/>
    <property type="evidence" value="ECO:0007669"/>
    <property type="project" value="UniProtKB-KW"/>
</dbReference>
<protein>
    <recommendedName>
        <fullName evidence="5">PHD-type domain-containing protein</fullName>
    </recommendedName>
</protein>
<gene>
    <name evidence="6" type="ORF">CTEN210_08454</name>
</gene>
<dbReference type="Proteomes" id="UP001054902">
    <property type="component" value="Unassembled WGS sequence"/>
</dbReference>
<dbReference type="InterPro" id="IPR034732">
    <property type="entry name" value="EPHD"/>
</dbReference>
<organism evidence="6 7">
    <name type="scientific">Chaetoceros tenuissimus</name>
    <dbReference type="NCBI Taxonomy" id="426638"/>
    <lineage>
        <taxon>Eukaryota</taxon>
        <taxon>Sar</taxon>
        <taxon>Stramenopiles</taxon>
        <taxon>Ochrophyta</taxon>
        <taxon>Bacillariophyta</taxon>
        <taxon>Coscinodiscophyceae</taxon>
        <taxon>Chaetocerotophycidae</taxon>
        <taxon>Chaetocerotales</taxon>
        <taxon>Chaetocerotaceae</taxon>
        <taxon>Chaetoceros</taxon>
    </lineage>
</organism>
<dbReference type="InterPro" id="IPR036188">
    <property type="entry name" value="FAD/NAD-bd_sf"/>
</dbReference>
<dbReference type="Gene3D" id="3.90.660.10">
    <property type="match status" value="1"/>
</dbReference>
<evidence type="ECO:0000313" key="6">
    <source>
        <dbReference type="EMBL" id="GFH51978.1"/>
    </source>
</evidence>
<evidence type="ECO:0000256" key="3">
    <source>
        <dbReference type="ARBA" id="ARBA00022833"/>
    </source>
</evidence>
<dbReference type="PANTHER" id="PTHR10742">
    <property type="entry name" value="FLAVIN MONOAMINE OXIDASE"/>
    <property type="match status" value="1"/>
</dbReference>
<dbReference type="Pfam" id="PF13771">
    <property type="entry name" value="zf-HC5HC2H"/>
    <property type="match status" value="1"/>
</dbReference>
<dbReference type="CDD" id="cd15571">
    <property type="entry name" value="ePHD"/>
    <property type="match status" value="1"/>
</dbReference>
<dbReference type="InterPro" id="IPR013083">
    <property type="entry name" value="Znf_RING/FYVE/PHD"/>
</dbReference>
<keyword evidence="1" id="KW-0479">Metal-binding</keyword>
<evidence type="ECO:0000313" key="7">
    <source>
        <dbReference type="Proteomes" id="UP001054902"/>
    </source>
</evidence>
<sequence length="1274" mass="144363">MSSERTSRRKRAVRTNIDQVNIEETFNFLNKEGDVTESTYYVSAEINHKKYYGVLIPQDVLVNASDLYFESEGNSLAINRRIEALRSPEASKDEGKEQRDNISKRPSFDASRQVQKFKYVEPTKNTTGYRLILATYANLWEASGEDMDMFMKIKDACEVGGNFVGRFYYQFEKIQSTLKFAQKDDNAQQLYTSMSFSSFLLSTPFPSWYPLRNLGGKRAKILNLLNLKQDGNQVIYDANQAQIDSNMTATQRKNFRVCVVGGGLSGLGCCQELLRLSKQKNIKLDVVLYEGRDRIGGRCATNYTSFKTPSGDEFPVETGAAFIHGVTGNPVSILAIASGIHFRKASEHVKLLSGNMKQANEVEDEKISKLFDDILDAAAKKSWLSDEFDPESRYQKQRALRFYANGFSVKEQSINLDSLKSDVASHRFSSDSSVKKLMMEELEQMGIEMTVSESNLLEWNIKHAEYSFAANLDDLSMRYWDVDEKNAFEGPHVQMKEGYSKVAQTVLKKCQESEAFQLHLNSRVEKIDYDLKCFSRENSDKSMISISDTCKVSTSKNEMPCDFAVCTVPLGVLKKAVESKENSNSILKFEPPLPSAKVDSIKHVGYGLLNKVFIQFPHSFWRKDDTKEALRATPYLGNEELQFGNSSGLNPHHYMFFDVGFDIDNPKSEDDPCVLHTLISGLDAVESEKMSDENIVQSVMKTLRHLFSDISIPEPVTYHVSRWGNDTFSFGSYSFLPPGSSDEDYKSLQSPVCADGDSIELGEHNHTMRLFFAGEHTSAAFPSLTHGAYISGVKAAHEIFKNLKKKSGSSHDGEQEIPIIRYRQNQNQGSDLSCNLCKRVGGDMVAFQRDRRHYALVHRLCIEFSPDVSFDGRYYKNVFKCINRGNQLKCVNCKSMGATIGCHESNCNQNYHYDCCDGWDFEKKGKEFRCVLHRRVEDNTSKRDGDQKQNSSSLDDQVDNDDDEKNALTSSQVDNDKTSSSENGQEVDLDVIHDANTTHVTSTAKTMDKMNQESEKLKEISIGKYRYKRPVDIIQCHLCRDTNEDKELNGELQGFQLHNTFALVHENCLKFSNIGKLSSSSSQKNVFDVISTARPCFYCHREGASIQCSKKSCFRHFHLACLKNERHLLEKQPFQCFAHVQAPKGTYTIGPRKKIVLTENKCFELNGRTVSHDLFHFGKTREDNDTMILPKKRKLTSKLNQNILINKRHQPEVTNIDLSAQNDSDDSDDTDIVEIEVPLQFQQLLKKVEMGAGNSGNNPIEIDDDDDDDDGDYI</sequence>
<dbReference type="PROSITE" id="PS51805">
    <property type="entry name" value="EPHD"/>
    <property type="match status" value="1"/>
</dbReference>
<proteinExistence type="predicted"/>
<evidence type="ECO:0000256" key="4">
    <source>
        <dbReference type="SAM" id="MobiDB-lite"/>
    </source>
</evidence>